<dbReference type="AlphaFoldDB" id="A0A149V5B8"/>
<reference evidence="1 2" key="1">
    <citation type="submission" date="2015-06" db="EMBL/GenBank/DDBJ databases">
        <title>Improved classification and identification of acetic acid bacteria using matrix-assisted laser desorption/ionization time-of-flight mass spectrometry; Gluconobacter nephelii and Gluconobacter uchimurae are later heterotypic synonyms of Gluconobacter japonicus and Gluconobacter oxydans, respectively.</title>
        <authorList>
            <person name="Li L."/>
            <person name="Cleenwerck I."/>
            <person name="De Vuyst L."/>
            <person name="Vandamme P."/>
        </authorList>
    </citation>
    <scope>NUCLEOTIDE SEQUENCE [LARGE SCALE GENOMIC DNA]</scope>
    <source>
        <strain evidence="1 2">LMG 1699</strain>
    </source>
</reference>
<organism evidence="1 2">
    <name type="scientific">Acetobacter malorum</name>
    <dbReference type="NCBI Taxonomy" id="178901"/>
    <lineage>
        <taxon>Bacteria</taxon>
        <taxon>Pseudomonadati</taxon>
        <taxon>Pseudomonadota</taxon>
        <taxon>Alphaproteobacteria</taxon>
        <taxon>Acetobacterales</taxon>
        <taxon>Acetobacteraceae</taxon>
        <taxon>Acetobacter</taxon>
    </lineage>
</organism>
<protein>
    <submittedName>
        <fullName evidence="1">Uncharacterized protein</fullName>
    </submittedName>
</protein>
<evidence type="ECO:0000313" key="2">
    <source>
        <dbReference type="Proteomes" id="UP000075377"/>
    </source>
</evidence>
<evidence type="ECO:0000313" key="1">
    <source>
        <dbReference type="EMBL" id="KXV75421.1"/>
    </source>
</evidence>
<dbReference type="PATRIC" id="fig|178901.14.peg.2069"/>
<dbReference type="Proteomes" id="UP000075377">
    <property type="component" value="Unassembled WGS sequence"/>
</dbReference>
<accession>A0A149V5B8</accession>
<dbReference type="EMBL" id="LHZX01000009">
    <property type="protein sequence ID" value="KXV75421.1"/>
    <property type="molecule type" value="Genomic_DNA"/>
</dbReference>
<proteinExistence type="predicted"/>
<name>A0A149V5B8_9PROT</name>
<dbReference type="RefSeq" id="WP_061498077.1">
    <property type="nucleotide sequence ID" value="NZ_LHZX01000009.1"/>
</dbReference>
<sequence length="93" mass="10489">MYPDTPKKAREKCYFLAVFRQKKHLRPSPKNNSLLFDLAERRAKGLRSDAFCPDANRHAIAAAQGKGLLRGPVCTERSGAECRKMGWKTPCPE</sequence>
<comment type="caution">
    <text evidence="1">The sequence shown here is derived from an EMBL/GenBank/DDBJ whole genome shotgun (WGS) entry which is preliminary data.</text>
</comment>
<gene>
    <name evidence="1" type="ORF">AD951_00045</name>
</gene>